<dbReference type="Proteomes" id="UP000501690">
    <property type="component" value="Linkage Group LG8"/>
</dbReference>
<name>A0A4D6MPD4_VIGUN</name>
<protein>
    <submittedName>
        <fullName evidence="1">Uncharacterized protein</fullName>
    </submittedName>
</protein>
<evidence type="ECO:0000313" key="1">
    <source>
        <dbReference type="EMBL" id="QCE03390.1"/>
    </source>
</evidence>
<proteinExistence type="predicted"/>
<dbReference type="EMBL" id="CP039352">
    <property type="protein sequence ID" value="QCE03390.1"/>
    <property type="molecule type" value="Genomic_DNA"/>
</dbReference>
<sequence length="247" mass="27903">MHIGQNVRLYGNLQKTRHVLLHLLRQSSPRTRTPDWPLSLQFAARKGLVAAIAMVTGVVAKLQRGSKNCDGSDCVWHSRWRPQHDREVCERWALLMNDPCITHFSLIETAPSTLKTRHVLLHLLRQSSPRTRTPDWPLSLQFAARKGLVAAIAMVTGVVAKLQRGSKNCDGSDCVWHSRWRPQHDREEEERLPVVITRSGQDTMEMAELSKGLMRLSTMGMPQNLRPKTATFSVHGPINCNSLAKVL</sequence>
<reference evidence="1 2" key="1">
    <citation type="submission" date="2019-04" db="EMBL/GenBank/DDBJ databases">
        <title>An improved genome assembly and genetic linkage map for asparagus bean, Vigna unguiculata ssp. sesquipedialis.</title>
        <authorList>
            <person name="Xia Q."/>
            <person name="Zhang R."/>
            <person name="Dong Y."/>
        </authorList>
    </citation>
    <scope>NUCLEOTIDE SEQUENCE [LARGE SCALE GENOMIC DNA]</scope>
    <source>
        <tissue evidence="1">Leaf</tissue>
    </source>
</reference>
<gene>
    <name evidence="1" type="ORF">DEO72_LG8g1414</name>
</gene>
<accession>A0A4D6MPD4</accession>
<dbReference type="AlphaFoldDB" id="A0A4D6MPD4"/>
<organism evidence="1 2">
    <name type="scientific">Vigna unguiculata</name>
    <name type="common">Cowpea</name>
    <dbReference type="NCBI Taxonomy" id="3917"/>
    <lineage>
        <taxon>Eukaryota</taxon>
        <taxon>Viridiplantae</taxon>
        <taxon>Streptophyta</taxon>
        <taxon>Embryophyta</taxon>
        <taxon>Tracheophyta</taxon>
        <taxon>Spermatophyta</taxon>
        <taxon>Magnoliopsida</taxon>
        <taxon>eudicotyledons</taxon>
        <taxon>Gunneridae</taxon>
        <taxon>Pentapetalae</taxon>
        <taxon>rosids</taxon>
        <taxon>fabids</taxon>
        <taxon>Fabales</taxon>
        <taxon>Fabaceae</taxon>
        <taxon>Papilionoideae</taxon>
        <taxon>50 kb inversion clade</taxon>
        <taxon>NPAAA clade</taxon>
        <taxon>indigoferoid/millettioid clade</taxon>
        <taxon>Phaseoleae</taxon>
        <taxon>Vigna</taxon>
    </lineage>
</organism>
<evidence type="ECO:0000313" key="2">
    <source>
        <dbReference type="Proteomes" id="UP000501690"/>
    </source>
</evidence>
<keyword evidence="2" id="KW-1185">Reference proteome</keyword>